<keyword evidence="7" id="KW-0245">EGF-like domain</keyword>
<evidence type="ECO:0000256" key="2">
    <source>
        <dbReference type="ARBA" id="ARBA00005542"/>
    </source>
</evidence>
<dbReference type="PROSITE" id="PS50026">
    <property type="entry name" value="EGF_3"/>
    <property type="match status" value="1"/>
</dbReference>
<feature type="transmembrane region" description="Helical" evidence="9">
    <location>
        <begin position="728"/>
        <end position="745"/>
    </location>
</feature>
<feature type="domain" description="EGF-like" evidence="10">
    <location>
        <begin position="603"/>
        <end position="644"/>
    </location>
</feature>
<keyword evidence="5 9" id="KW-1133">Transmembrane helix</keyword>
<dbReference type="Proteomes" id="UP000283530">
    <property type="component" value="Unassembled WGS sequence"/>
</dbReference>
<evidence type="ECO:0000256" key="9">
    <source>
        <dbReference type="SAM" id="Phobius"/>
    </source>
</evidence>
<dbReference type="InterPro" id="IPR000742">
    <property type="entry name" value="EGF"/>
</dbReference>
<evidence type="ECO:0000256" key="6">
    <source>
        <dbReference type="ARBA" id="ARBA00023136"/>
    </source>
</evidence>
<sequence>MILPQHTKSRKRREEISDKQHPQRKITQSFSFRLRDSHLLLRFVFRIMPRNRFMGPLPFSLLVIILCSLIDSASSYNTFPVSSFSYPETKLKPFEWRYMRVELPPWFSSVALTLVSDADIDKGSTEKHSKSTLPIICFRAGSFPLPDASDTALKILELNFPFNGSIGGMPNLQVADQCFSFPKNVTLTLTNNQISPGAWYVGFFNGIGPSRTQSKMISRGPAYTFSADVSVEGCRTSIMWGPFCNQTINLLSCTESDVYTHPRSLLDLGMYTGRVNNVYGHSVQVAPSDGKKDSTANPGMPMKGENVITCKNLDEAACVGIDELKVYSLEILDMALELRIVATDVKLNQTSASNTTGNVSEMLIMCYARLNAMPVSTLHDYSSDISKDPLTIPLPKVGRWYIAVHVENHTNLNSTQQEKGMQTGVCFSLEWQVHECPLGKAGPNCTWESHILQRVLKRSPSLPFESYYLPVGGDISKKSANFPLEPLLSNSSFEEKSGVAWTYFLLDIPPGAAGANIHIQMISNVKPNYGIYARYGGLPSIGIWDYYINSTSSSNASMFLAFNDSSEGKIEFYILYAKEGSWSFGLMNPVLHPFKVQTTISIALDGCPKQCSNHGTCHYDKDGSGSTFYSYCSCDRDHGGFDCNIELVTHKGHVWQSVALIASNGAAILPAFWSLRQKAIAEWVLFTSSGISSGLYHSCDFMDFWLSFMAVVSTFIYMATIDEKSKRAIHTVVAILTALMAITNATRSVNIIIIIAIGVLGLLVGWLIEFSTARRYHWCLSGFRLNIPERWETIKKWLWNLMKILHKRFRWHFIILGFIALAAAGISWKLETSQSYWIWHSLWHISIYTSSFLFLCSTSISNHNEGQPNREYELTRQNSSSRGEMENVASSLTNGMT</sequence>
<evidence type="ECO:0000256" key="3">
    <source>
        <dbReference type="ARBA" id="ARBA00022475"/>
    </source>
</evidence>
<gene>
    <name evidence="11" type="ORF">CKAN_02084300</name>
</gene>
<evidence type="ECO:0000313" key="12">
    <source>
        <dbReference type="Proteomes" id="UP000283530"/>
    </source>
</evidence>
<evidence type="ECO:0000313" key="11">
    <source>
        <dbReference type="EMBL" id="RWR91677.1"/>
    </source>
</evidence>
<evidence type="ECO:0000256" key="4">
    <source>
        <dbReference type="ARBA" id="ARBA00022692"/>
    </source>
</evidence>
<keyword evidence="3" id="KW-1003">Cell membrane</keyword>
<keyword evidence="7" id="KW-1015">Disulfide bond</keyword>
<feature type="region of interest" description="Disordered" evidence="8">
    <location>
        <begin position="1"/>
        <end position="23"/>
    </location>
</feature>
<evidence type="ECO:0000256" key="1">
    <source>
        <dbReference type="ARBA" id="ARBA00004651"/>
    </source>
</evidence>
<organism evidence="11 12">
    <name type="scientific">Cinnamomum micranthum f. kanehirae</name>
    <dbReference type="NCBI Taxonomy" id="337451"/>
    <lineage>
        <taxon>Eukaryota</taxon>
        <taxon>Viridiplantae</taxon>
        <taxon>Streptophyta</taxon>
        <taxon>Embryophyta</taxon>
        <taxon>Tracheophyta</taxon>
        <taxon>Spermatophyta</taxon>
        <taxon>Magnoliopsida</taxon>
        <taxon>Magnoliidae</taxon>
        <taxon>Laurales</taxon>
        <taxon>Lauraceae</taxon>
        <taxon>Cinnamomum</taxon>
    </lineage>
</organism>
<comment type="caution">
    <text evidence="7">Lacks conserved residue(s) required for the propagation of feature annotation.</text>
</comment>
<feature type="disulfide bond" evidence="7">
    <location>
        <begin position="607"/>
        <end position="617"/>
    </location>
</feature>
<comment type="caution">
    <text evidence="11">The sequence shown here is derived from an EMBL/GenBank/DDBJ whole genome shotgun (WGS) entry which is preliminary data.</text>
</comment>
<dbReference type="PANTHER" id="PTHR14319:SF3">
    <property type="entry name" value="TRANSMEMBRANE PROTEIN-LIKE PROTEIN"/>
    <property type="match status" value="1"/>
</dbReference>
<dbReference type="AlphaFoldDB" id="A0A3S3N3N6"/>
<comment type="subcellular location">
    <subcellularLocation>
        <location evidence="1">Cell membrane</location>
        <topology evidence="1">Multi-pass membrane protein</topology>
    </subcellularLocation>
</comment>
<dbReference type="GO" id="GO:0005886">
    <property type="term" value="C:plasma membrane"/>
    <property type="evidence" value="ECO:0007669"/>
    <property type="project" value="UniProtKB-SubCell"/>
</dbReference>
<comment type="similarity">
    <text evidence="2">Belongs to the TMEM8 family.</text>
</comment>
<feature type="disulfide bond" evidence="7">
    <location>
        <begin position="634"/>
        <end position="643"/>
    </location>
</feature>
<keyword evidence="12" id="KW-1185">Reference proteome</keyword>
<dbReference type="Pfam" id="PF12036">
    <property type="entry name" value="DUF3522"/>
    <property type="match status" value="1"/>
</dbReference>
<dbReference type="InterPro" id="IPR021910">
    <property type="entry name" value="NGX6/PGAP6/MYMK"/>
</dbReference>
<evidence type="ECO:0000256" key="7">
    <source>
        <dbReference type="PROSITE-ProRule" id="PRU00076"/>
    </source>
</evidence>
<reference evidence="11 12" key="1">
    <citation type="journal article" date="2019" name="Nat. Plants">
        <title>Stout camphor tree genome fills gaps in understanding of flowering plant genome evolution.</title>
        <authorList>
            <person name="Chaw S.M."/>
            <person name="Liu Y.C."/>
            <person name="Wu Y.W."/>
            <person name="Wang H.Y."/>
            <person name="Lin C.I."/>
            <person name="Wu C.S."/>
            <person name="Ke H.M."/>
            <person name="Chang L.Y."/>
            <person name="Hsu C.Y."/>
            <person name="Yang H.T."/>
            <person name="Sudianto E."/>
            <person name="Hsu M.H."/>
            <person name="Wu K.P."/>
            <person name="Wang L.N."/>
            <person name="Leebens-Mack J.H."/>
            <person name="Tsai I.J."/>
        </authorList>
    </citation>
    <scope>NUCLEOTIDE SEQUENCE [LARGE SCALE GENOMIC DNA]</scope>
    <source>
        <strain evidence="12">cv. Chaw 1501</strain>
        <tissue evidence="11">Young leaves</tissue>
    </source>
</reference>
<dbReference type="OrthoDB" id="69646at2759"/>
<feature type="compositionally biased region" description="Basic and acidic residues" evidence="8">
    <location>
        <begin position="12"/>
        <end position="21"/>
    </location>
</feature>
<dbReference type="STRING" id="337451.A0A3S3N3N6"/>
<feature type="transmembrane region" description="Helical" evidence="9">
    <location>
        <begin position="751"/>
        <end position="768"/>
    </location>
</feature>
<keyword evidence="6 9" id="KW-0472">Membrane</keyword>
<feature type="transmembrane region" description="Helical" evidence="9">
    <location>
        <begin position="704"/>
        <end position="721"/>
    </location>
</feature>
<proteinExistence type="inferred from homology"/>
<evidence type="ECO:0000256" key="8">
    <source>
        <dbReference type="SAM" id="MobiDB-lite"/>
    </source>
</evidence>
<feature type="transmembrane region" description="Helical" evidence="9">
    <location>
        <begin position="836"/>
        <end position="856"/>
    </location>
</feature>
<feature type="transmembrane region" description="Helical" evidence="9">
    <location>
        <begin position="811"/>
        <end position="830"/>
    </location>
</feature>
<dbReference type="EMBL" id="QPKB01000009">
    <property type="protein sequence ID" value="RWR91677.1"/>
    <property type="molecule type" value="Genomic_DNA"/>
</dbReference>
<feature type="region of interest" description="Disordered" evidence="8">
    <location>
        <begin position="864"/>
        <end position="897"/>
    </location>
</feature>
<evidence type="ECO:0000259" key="10">
    <source>
        <dbReference type="PROSITE" id="PS50026"/>
    </source>
</evidence>
<dbReference type="PROSITE" id="PS00022">
    <property type="entry name" value="EGF_1"/>
    <property type="match status" value="1"/>
</dbReference>
<evidence type="ECO:0000256" key="5">
    <source>
        <dbReference type="ARBA" id="ARBA00022989"/>
    </source>
</evidence>
<feature type="compositionally biased region" description="Polar residues" evidence="8">
    <location>
        <begin position="875"/>
        <end position="897"/>
    </location>
</feature>
<protein>
    <submittedName>
        <fullName evidence="11">DUF3522 domain-containing protein</fullName>
    </submittedName>
</protein>
<accession>A0A3S3N3N6</accession>
<dbReference type="PANTHER" id="PTHR14319">
    <property type="entry name" value="FIVE-SPAN TRANSMEMBRANE PROTEIN M83"/>
    <property type="match status" value="1"/>
</dbReference>
<keyword evidence="4 9" id="KW-0812">Transmembrane</keyword>
<name>A0A3S3N3N6_9MAGN</name>